<dbReference type="SUPFAM" id="SSF55785">
    <property type="entry name" value="PYP-like sensor domain (PAS domain)"/>
    <property type="match status" value="1"/>
</dbReference>
<protein>
    <submittedName>
        <fullName evidence="4">Helix-turn-helix domain-containing protein</fullName>
    </submittedName>
</protein>
<feature type="DNA-binding region" description="OmpR/PhoB-type" evidence="2">
    <location>
        <begin position="159"/>
        <end position="259"/>
    </location>
</feature>
<evidence type="ECO:0000259" key="3">
    <source>
        <dbReference type="PROSITE" id="PS51755"/>
    </source>
</evidence>
<dbReference type="Gene3D" id="3.30.450.20">
    <property type="entry name" value="PAS domain"/>
    <property type="match status" value="1"/>
</dbReference>
<dbReference type="eggNOG" id="COG0745">
    <property type="taxonomic scope" value="Bacteria"/>
</dbReference>
<dbReference type="GO" id="GO:0003677">
    <property type="term" value="F:DNA binding"/>
    <property type="evidence" value="ECO:0007669"/>
    <property type="project" value="UniProtKB-UniRule"/>
</dbReference>
<name>A0A1P8K9S7_9BURK</name>
<reference evidence="4 5" key="1">
    <citation type="submission" date="2017-01" db="EMBL/GenBank/DDBJ databases">
        <authorList>
            <person name="Mah S.A."/>
            <person name="Swanson W.J."/>
            <person name="Moy G.W."/>
            <person name="Vacquier V.D."/>
        </authorList>
    </citation>
    <scope>NUCLEOTIDE SEQUENCE [LARGE SCALE GENOMIC DNA]</scope>
    <source>
        <strain evidence="4 5">DSM 22694</strain>
    </source>
</reference>
<dbReference type="PROSITE" id="PS51755">
    <property type="entry name" value="OMPR_PHOB"/>
    <property type="match status" value="1"/>
</dbReference>
<evidence type="ECO:0000313" key="5">
    <source>
        <dbReference type="Proteomes" id="UP000186110"/>
    </source>
</evidence>
<dbReference type="SUPFAM" id="SSF46894">
    <property type="entry name" value="C-terminal effector domain of the bipartite response regulators"/>
    <property type="match status" value="1"/>
</dbReference>
<accession>A0A1P8K9S7</accession>
<keyword evidence="1 2" id="KW-0238">DNA-binding</keyword>
<dbReference type="eggNOG" id="COG2199">
    <property type="taxonomic scope" value="Bacteria"/>
</dbReference>
<dbReference type="AlphaFoldDB" id="A0A1P8K9S7"/>
<dbReference type="Pfam" id="PF00486">
    <property type="entry name" value="Trans_reg_C"/>
    <property type="match status" value="1"/>
</dbReference>
<dbReference type="InterPro" id="IPR035965">
    <property type="entry name" value="PAS-like_dom_sf"/>
</dbReference>
<dbReference type="STRING" id="1484693.RS694_09540"/>
<dbReference type="GO" id="GO:0000160">
    <property type="term" value="P:phosphorelay signal transduction system"/>
    <property type="evidence" value="ECO:0007669"/>
    <property type="project" value="InterPro"/>
</dbReference>
<dbReference type="EMBL" id="CP019239">
    <property type="protein sequence ID" value="APW42748.1"/>
    <property type="molecule type" value="Genomic_DNA"/>
</dbReference>
<organism evidence="4 5">
    <name type="scientific">Rhodoferax saidenbachensis</name>
    <dbReference type="NCBI Taxonomy" id="1484693"/>
    <lineage>
        <taxon>Bacteria</taxon>
        <taxon>Pseudomonadati</taxon>
        <taxon>Pseudomonadota</taxon>
        <taxon>Betaproteobacteria</taxon>
        <taxon>Burkholderiales</taxon>
        <taxon>Comamonadaceae</taxon>
        <taxon>Rhodoferax</taxon>
    </lineage>
</organism>
<dbReference type="SMART" id="SM00862">
    <property type="entry name" value="Trans_reg_C"/>
    <property type="match status" value="1"/>
</dbReference>
<evidence type="ECO:0000256" key="2">
    <source>
        <dbReference type="PROSITE-ProRule" id="PRU01091"/>
    </source>
</evidence>
<evidence type="ECO:0000256" key="1">
    <source>
        <dbReference type="ARBA" id="ARBA00023125"/>
    </source>
</evidence>
<gene>
    <name evidence="4" type="ORF">RS694_09540</name>
</gene>
<dbReference type="Gene3D" id="1.10.10.10">
    <property type="entry name" value="Winged helix-like DNA-binding domain superfamily/Winged helix DNA-binding domain"/>
    <property type="match status" value="1"/>
</dbReference>
<sequence>MSLHLHTQHLETILAAFPDPVFILTRNGRYAAVYGGTDARYYHDGSGLVGKNLFDVLKPEKATWFLGEIAKTLDAGGLHIVEYGLSGNDVLGLDEKGPAHVIWFEGRVQALDFLMDGEDAVLWVASNITHRITIEMQLSDALQRERKAIDVMWKRMAQNNTPKLAARWTLDVTSAQLKSAHAKPIALTANELHLLASLTEAEGGVVGKDVLFARMFPGVESNDYERIDVTLSRLRQKLKRHGCELVLRSVFGKGIALTESVQITRVGMPAQK</sequence>
<dbReference type="InterPro" id="IPR016032">
    <property type="entry name" value="Sig_transdc_resp-reg_C-effctor"/>
</dbReference>
<dbReference type="InterPro" id="IPR036388">
    <property type="entry name" value="WH-like_DNA-bd_sf"/>
</dbReference>
<dbReference type="CDD" id="cd00383">
    <property type="entry name" value="trans_reg_C"/>
    <property type="match status" value="1"/>
</dbReference>
<dbReference type="InterPro" id="IPR001867">
    <property type="entry name" value="OmpR/PhoB-type_DNA-bd"/>
</dbReference>
<proteinExistence type="predicted"/>
<keyword evidence="5" id="KW-1185">Reference proteome</keyword>
<dbReference type="RefSeq" id="WP_051391863.1">
    <property type="nucleotide sequence ID" value="NZ_CP019239.1"/>
</dbReference>
<dbReference type="GO" id="GO:0006355">
    <property type="term" value="P:regulation of DNA-templated transcription"/>
    <property type="evidence" value="ECO:0007669"/>
    <property type="project" value="InterPro"/>
</dbReference>
<feature type="domain" description="OmpR/PhoB-type" evidence="3">
    <location>
        <begin position="159"/>
        <end position="259"/>
    </location>
</feature>
<evidence type="ECO:0000313" key="4">
    <source>
        <dbReference type="EMBL" id="APW42748.1"/>
    </source>
</evidence>
<dbReference type="KEGG" id="rsb:RS694_09540"/>
<dbReference type="Proteomes" id="UP000186110">
    <property type="component" value="Chromosome"/>
</dbReference>